<dbReference type="InterPro" id="IPR000792">
    <property type="entry name" value="Tscrpt_reg_LuxR_C"/>
</dbReference>
<dbReference type="SUPFAM" id="SSF46894">
    <property type="entry name" value="C-terminal effector domain of the bipartite response regulators"/>
    <property type="match status" value="1"/>
</dbReference>
<dbReference type="PROSITE" id="PS00622">
    <property type="entry name" value="HTH_LUXR_1"/>
    <property type="match status" value="1"/>
</dbReference>
<dbReference type="GO" id="GO:0006355">
    <property type="term" value="P:regulation of DNA-templated transcription"/>
    <property type="evidence" value="ECO:0007669"/>
    <property type="project" value="InterPro"/>
</dbReference>
<feature type="domain" description="HTH luxR-type" evidence="5">
    <location>
        <begin position="870"/>
        <end position="939"/>
    </location>
</feature>
<dbReference type="Pfam" id="PF00196">
    <property type="entry name" value="GerE"/>
    <property type="match status" value="1"/>
</dbReference>
<accession>A0A6B3QWZ9</accession>
<dbReference type="InterPro" id="IPR036388">
    <property type="entry name" value="WH-like_DNA-bd_sf"/>
</dbReference>
<dbReference type="PANTHER" id="PTHR16305">
    <property type="entry name" value="TESTICULAR SOLUBLE ADENYLYL CYCLASE"/>
    <property type="match status" value="1"/>
</dbReference>
<dbReference type="GO" id="GO:0004016">
    <property type="term" value="F:adenylate cyclase activity"/>
    <property type="evidence" value="ECO:0007669"/>
    <property type="project" value="TreeGrafter"/>
</dbReference>
<organism evidence="6">
    <name type="scientific">Streptomyces tendae</name>
    <dbReference type="NCBI Taxonomy" id="1932"/>
    <lineage>
        <taxon>Bacteria</taxon>
        <taxon>Bacillati</taxon>
        <taxon>Actinomycetota</taxon>
        <taxon>Actinomycetes</taxon>
        <taxon>Kitasatosporales</taxon>
        <taxon>Streptomycetaceae</taxon>
        <taxon>Streptomyces</taxon>
    </lineage>
</organism>
<evidence type="ECO:0000256" key="1">
    <source>
        <dbReference type="ARBA" id="ARBA00022741"/>
    </source>
</evidence>
<dbReference type="SMART" id="SM00421">
    <property type="entry name" value="HTH_LUXR"/>
    <property type="match status" value="1"/>
</dbReference>
<evidence type="ECO:0000313" key="6">
    <source>
        <dbReference type="EMBL" id="NEV92228.1"/>
    </source>
</evidence>
<dbReference type="Gene3D" id="1.25.40.10">
    <property type="entry name" value="Tetratricopeptide repeat domain"/>
    <property type="match status" value="1"/>
</dbReference>
<dbReference type="Gene3D" id="1.10.10.10">
    <property type="entry name" value="Winged helix-like DNA-binding domain superfamily/Winged helix DNA-binding domain"/>
    <property type="match status" value="1"/>
</dbReference>
<feature type="region of interest" description="Disordered" evidence="4">
    <location>
        <begin position="514"/>
        <end position="533"/>
    </location>
</feature>
<dbReference type="EMBL" id="JAAIFS010000013">
    <property type="protein sequence ID" value="NEV92228.1"/>
    <property type="molecule type" value="Genomic_DNA"/>
</dbReference>
<keyword evidence="2" id="KW-0067">ATP-binding</keyword>
<dbReference type="RefSeq" id="WP_164461088.1">
    <property type="nucleotide sequence ID" value="NZ_JAAIFS010000013.1"/>
</dbReference>
<dbReference type="AlphaFoldDB" id="A0A6B3QWZ9"/>
<evidence type="ECO:0000256" key="3">
    <source>
        <dbReference type="SAM" id="Coils"/>
    </source>
</evidence>
<dbReference type="GO" id="GO:0005524">
    <property type="term" value="F:ATP binding"/>
    <property type="evidence" value="ECO:0007669"/>
    <property type="project" value="UniProtKB-KW"/>
</dbReference>
<dbReference type="GO" id="GO:0005737">
    <property type="term" value="C:cytoplasm"/>
    <property type="evidence" value="ECO:0007669"/>
    <property type="project" value="TreeGrafter"/>
</dbReference>
<reference evidence="6" key="1">
    <citation type="journal article" date="2020" name="Microorganisms">
        <title>Isolation, Genomic and Metabolomic Characterization of Streptomyces tendae VITAKN with Quorum Sensing Inhibitory Activity from Southern India.</title>
        <authorList>
            <person name="Ishaque N.M."/>
            <person name="Burgsdorf I."/>
            <person name="Limlingan Malit J.J."/>
            <person name="Saha S."/>
            <person name="Teta R."/>
            <person name="Ewe D."/>
            <person name="Kannabiran K."/>
            <person name="Hrouzek P."/>
            <person name="Steindler L."/>
            <person name="Costantino V."/>
            <person name="Saurav K."/>
        </authorList>
    </citation>
    <scope>NUCLEOTIDE SEQUENCE</scope>
    <source>
        <strain evidence="6">VITAKN</strain>
    </source>
</reference>
<dbReference type="CDD" id="cd06170">
    <property type="entry name" value="LuxR_C_like"/>
    <property type="match status" value="1"/>
</dbReference>
<evidence type="ECO:0000256" key="2">
    <source>
        <dbReference type="ARBA" id="ARBA00022840"/>
    </source>
</evidence>
<gene>
    <name evidence="6" type="ORF">GUR47_37000</name>
</gene>
<dbReference type="PROSITE" id="PS50043">
    <property type="entry name" value="HTH_LUXR_2"/>
    <property type="match status" value="1"/>
</dbReference>
<comment type="caution">
    <text evidence="6">The sequence shown here is derived from an EMBL/GenBank/DDBJ whole genome shotgun (WGS) entry which is preliminary data.</text>
</comment>
<dbReference type="PRINTS" id="PR00038">
    <property type="entry name" value="HTHLUXR"/>
</dbReference>
<dbReference type="InterPro" id="IPR016032">
    <property type="entry name" value="Sig_transdc_resp-reg_C-effctor"/>
</dbReference>
<protein>
    <submittedName>
        <fullName evidence="6">AAA family ATPase</fullName>
    </submittedName>
</protein>
<dbReference type="Pfam" id="PF13191">
    <property type="entry name" value="AAA_16"/>
    <property type="match status" value="1"/>
</dbReference>
<evidence type="ECO:0000256" key="4">
    <source>
        <dbReference type="SAM" id="MobiDB-lite"/>
    </source>
</evidence>
<dbReference type="InterPro" id="IPR011990">
    <property type="entry name" value="TPR-like_helical_dom_sf"/>
</dbReference>
<dbReference type="InterPro" id="IPR041664">
    <property type="entry name" value="AAA_16"/>
</dbReference>
<proteinExistence type="predicted"/>
<evidence type="ECO:0000259" key="5">
    <source>
        <dbReference type="PROSITE" id="PS50043"/>
    </source>
</evidence>
<feature type="region of interest" description="Disordered" evidence="4">
    <location>
        <begin position="817"/>
        <end position="865"/>
    </location>
</feature>
<sequence length="945" mass="101844">MLLEYIDALNYLKGQLSATGAGRGRLLIVNGGLTSGKAELLQEFTAHADRLGTFCLTATAARGHQGLQADVVDQLFHSRGLPVGTTEHVAELLSPAVVAARPGNPDLESLTGDGARAVRDTCAALLRLSRERPLVIGVDDVQFADAFSLQLLLYLSRRMESARIMIVLSKWDWTQPTLPRFHAEITRHPHGWIRLMPLSEHGTAELIARRTERQPDPGLVAAYYELTGGNPKLVDALIEDQRIGAAGTSGHGPGAAPTVGSGYLQAVLACLYRWDPQLLAVAEALAVLGDEGDAVPLSRLCGLSVDTTEQVLRTLVTEALLTTGPTAGRYRFRHPAMGRTLLNSLSEAERAELHLRAAELLHQQGSGARPVARHFAEAGTVAAGWSTGVLREAAEQALAHDDSTTAVRYLELALDACPPGAEQAVRMALARASWRTSPAVSGLHLASLPRRPVPEALGRRDTATLVRHALWQGDAETAAHGLKLLEASGAAMEDRTTACLRLAERWVYGTAGNEEYRPTASGNARGTEASDGASSSWAQAVRDLAALPARGSAEQANATARHVLENCHLDDASLETVGVAILTLLHGGETDTAVAWCDTMREEAAGREATTWLAMLECVRAAIALQHGDLATAVRLAGSGYERLPASAWGVFIGFPLSVLLLVNTALDSHRAVTELLRQVVPEAMFDTVWGLHYLQARGHHHLATDRALSAVSDFRACGDLAERLNLDHRALCPWRNDLALANLRLGRTVLALQLLTEQLEQPGLSPRDKGVALRLLAACSEPERRRELLERAIDQLERAEDRLELSRALAEMSHVLHESGQSDRARSMARRAAQGTRVCQTDGEAAAAGEQDRDGAAPNRTAPGSPVVLLSATEQLSEAELRVAVLAARGHTNREISGQLFITVSTVEQHLTRIYRKLGVNRRSNLPTQLAHWRESTEGRPALD</sequence>
<keyword evidence="3" id="KW-0175">Coiled coil</keyword>
<dbReference type="GO" id="GO:0003677">
    <property type="term" value="F:DNA binding"/>
    <property type="evidence" value="ECO:0007669"/>
    <property type="project" value="InterPro"/>
</dbReference>
<dbReference type="PANTHER" id="PTHR16305:SF35">
    <property type="entry name" value="TRANSCRIPTIONAL ACTIVATOR DOMAIN"/>
    <property type="match status" value="1"/>
</dbReference>
<feature type="compositionally biased region" description="Basic and acidic residues" evidence="4">
    <location>
        <begin position="817"/>
        <end position="827"/>
    </location>
</feature>
<name>A0A6B3QWZ9_STRTE</name>
<feature type="coiled-coil region" evidence="3">
    <location>
        <begin position="780"/>
        <end position="810"/>
    </location>
</feature>
<keyword evidence="1" id="KW-0547">Nucleotide-binding</keyword>